<dbReference type="Proteomes" id="UP000789508">
    <property type="component" value="Unassembled WGS sequence"/>
</dbReference>
<evidence type="ECO:0000313" key="3">
    <source>
        <dbReference type="Proteomes" id="UP000789508"/>
    </source>
</evidence>
<gene>
    <name evidence="2" type="ORF">ALEPTO_LOCUS7494</name>
</gene>
<keyword evidence="1" id="KW-1133">Transmembrane helix</keyword>
<dbReference type="EMBL" id="CAJVPS010003296">
    <property type="protein sequence ID" value="CAG8586160.1"/>
    <property type="molecule type" value="Genomic_DNA"/>
</dbReference>
<name>A0A9N9C349_9GLOM</name>
<evidence type="ECO:0000313" key="2">
    <source>
        <dbReference type="EMBL" id="CAG8586160.1"/>
    </source>
</evidence>
<reference evidence="2" key="1">
    <citation type="submission" date="2021-06" db="EMBL/GenBank/DDBJ databases">
        <authorList>
            <person name="Kallberg Y."/>
            <person name="Tangrot J."/>
            <person name="Rosling A."/>
        </authorList>
    </citation>
    <scope>NUCLEOTIDE SEQUENCE</scope>
    <source>
        <strain evidence="2">FL130A</strain>
    </source>
</reference>
<organism evidence="2 3">
    <name type="scientific">Ambispora leptoticha</name>
    <dbReference type="NCBI Taxonomy" id="144679"/>
    <lineage>
        <taxon>Eukaryota</taxon>
        <taxon>Fungi</taxon>
        <taxon>Fungi incertae sedis</taxon>
        <taxon>Mucoromycota</taxon>
        <taxon>Glomeromycotina</taxon>
        <taxon>Glomeromycetes</taxon>
        <taxon>Archaeosporales</taxon>
        <taxon>Ambisporaceae</taxon>
        <taxon>Ambispora</taxon>
    </lineage>
</organism>
<sequence>MQMANNKSRCSTFGGFSHLLIKDNEKKKILEDDRIQTNVPLSSISTTTTIIALESESNSSSSSLLSSYGSREKFLMAPPKLYFTGTATSTPLSSTDSLNSLGFDRLAALKEIKPNHPYLNENTKSTIPSPFSILEQLEQSRPTYSNTVDCYFEIQEMEECCNFPNASSQHRQRIIVSKWLFFLGFLIFPSWWIGAFYLPYPRRRATPLDFIWKRRCEKIGIIFMILVLLAALTFAILNPDTFEKKYED</sequence>
<keyword evidence="1" id="KW-0812">Transmembrane</keyword>
<proteinExistence type="predicted"/>
<keyword evidence="3" id="KW-1185">Reference proteome</keyword>
<dbReference type="AlphaFoldDB" id="A0A9N9C349"/>
<feature type="transmembrane region" description="Helical" evidence="1">
    <location>
        <begin position="219"/>
        <end position="237"/>
    </location>
</feature>
<accession>A0A9N9C349</accession>
<dbReference type="OrthoDB" id="2438927at2759"/>
<feature type="transmembrane region" description="Helical" evidence="1">
    <location>
        <begin position="179"/>
        <end position="198"/>
    </location>
</feature>
<keyword evidence="1" id="KW-0472">Membrane</keyword>
<evidence type="ECO:0000256" key="1">
    <source>
        <dbReference type="SAM" id="Phobius"/>
    </source>
</evidence>
<protein>
    <submittedName>
        <fullName evidence="2">12513_t:CDS:1</fullName>
    </submittedName>
</protein>
<comment type="caution">
    <text evidence="2">The sequence shown here is derived from an EMBL/GenBank/DDBJ whole genome shotgun (WGS) entry which is preliminary data.</text>
</comment>